<sequence length="50" mass="5087">MKGKAVGGVTGHYAGHRAVVGEIGFCIVGPHMGKQHAPELAAQPTLQAAH</sequence>
<name>B1YQ13_BURA4</name>
<dbReference type="KEGG" id="bac:BamMC406_0025"/>
<dbReference type="HOGENOM" id="CLU_3115352_0_0_4"/>
<dbReference type="Proteomes" id="UP000001680">
    <property type="component" value="Chromosome 1"/>
</dbReference>
<reference evidence="2" key="1">
    <citation type="submission" date="2008-04" db="EMBL/GenBank/DDBJ databases">
        <title>Complete sequence of chromosome 1 of Burkholderia ambifaria MC40-6.</title>
        <authorList>
            <person name="Copeland A."/>
            <person name="Lucas S."/>
            <person name="Lapidus A."/>
            <person name="Glavina del Rio T."/>
            <person name="Dalin E."/>
            <person name="Tice H."/>
            <person name="Pitluck S."/>
            <person name="Chain P."/>
            <person name="Malfatti S."/>
            <person name="Shin M."/>
            <person name="Vergez L."/>
            <person name="Lang D."/>
            <person name="Schmutz J."/>
            <person name="Larimer F."/>
            <person name="Land M."/>
            <person name="Hauser L."/>
            <person name="Kyrpides N."/>
            <person name="Lykidis A."/>
            <person name="Ramette A."/>
            <person name="Konstantinidis K."/>
            <person name="Tiedje J."/>
            <person name="Richardson P."/>
        </authorList>
    </citation>
    <scope>NUCLEOTIDE SEQUENCE [LARGE SCALE GENOMIC DNA]</scope>
    <source>
        <strain evidence="2">MC40-6</strain>
    </source>
</reference>
<organism evidence="1 2">
    <name type="scientific">Burkholderia ambifaria (strain MC40-6)</name>
    <dbReference type="NCBI Taxonomy" id="398577"/>
    <lineage>
        <taxon>Bacteria</taxon>
        <taxon>Pseudomonadati</taxon>
        <taxon>Pseudomonadota</taxon>
        <taxon>Betaproteobacteria</taxon>
        <taxon>Burkholderiales</taxon>
        <taxon>Burkholderiaceae</taxon>
        <taxon>Burkholderia</taxon>
        <taxon>Burkholderia cepacia complex</taxon>
    </lineage>
</organism>
<proteinExistence type="predicted"/>
<gene>
    <name evidence="1" type="ordered locus">BamMC406_0025</name>
</gene>
<evidence type="ECO:0000313" key="2">
    <source>
        <dbReference type="Proteomes" id="UP000001680"/>
    </source>
</evidence>
<dbReference type="EMBL" id="CP001025">
    <property type="protein sequence ID" value="ACB62527.1"/>
    <property type="molecule type" value="Genomic_DNA"/>
</dbReference>
<protein>
    <submittedName>
        <fullName evidence="1">Uncharacterized protein</fullName>
    </submittedName>
</protein>
<evidence type="ECO:0000313" key="1">
    <source>
        <dbReference type="EMBL" id="ACB62527.1"/>
    </source>
</evidence>
<accession>B1YQ13</accession>
<dbReference type="AlphaFoldDB" id="B1YQ13"/>